<evidence type="ECO:0000313" key="2">
    <source>
        <dbReference type="EMBL" id="SDM06045.1"/>
    </source>
</evidence>
<keyword evidence="3" id="KW-1185">Reference proteome</keyword>
<evidence type="ECO:0000259" key="1">
    <source>
        <dbReference type="Pfam" id="PF20057"/>
    </source>
</evidence>
<dbReference type="AlphaFoldDB" id="A0A1G9Q6S2"/>
<organism evidence="2 3">
    <name type="scientific">Maricaulis salignorans</name>
    <dbReference type="NCBI Taxonomy" id="144026"/>
    <lineage>
        <taxon>Bacteria</taxon>
        <taxon>Pseudomonadati</taxon>
        <taxon>Pseudomonadota</taxon>
        <taxon>Alphaproteobacteria</taxon>
        <taxon>Maricaulales</taxon>
        <taxon>Maricaulaceae</taxon>
        <taxon>Maricaulis</taxon>
    </lineage>
</organism>
<reference evidence="2 3" key="1">
    <citation type="submission" date="2016-10" db="EMBL/GenBank/DDBJ databases">
        <authorList>
            <person name="de Groot N.N."/>
        </authorList>
    </citation>
    <scope>NUCLEOTIDE SEQUENCE [LARGE SCALE GENOMIC DNA]</scope>
    <source>
        <strain evidence="2 3">DSM 16077</strain>
    </source>
</reference>
<dbReference type="Pfam" id="PF20057">
    <property type="entry name" value="DUF6456"/>
    <property type="match status" value="1"/>
</dbReference>
<protein>
    <recommendedName>
        <fullName evidence="1">DUF6456 domain-containing protein</fullName>
    </recommendedName>
</protein>
<dbReference type="OrthoDB" id="7476630at2"/>
<evidence type="ECO:0000313" key="3">
    <source>
        <dbReference type="Proteomes" id="UP000199759"/>
    </source>
</evidence>
<dbReference type="EMBL" id="FNHG01000004">
    <property type="protein sequence ID" value="SDM06045.1"/>
    <property type="molecule type" value="Genomic_DNA"/>
</dbReference>
<proteinExistence type="predicted"/>
<feature type="domain" description="DUF6456" evidence="1">
    <location>
        <begin position="125"/>
        <end position="237"/>
    </location>
</feature>
<name>A0A1G9Q6S2_9PROT</name>
<accession>A0A1G9Q6S2</accession>
<sequence length="240" mass="26180">MPAAQDRSLPRWLLCLSRQGAALGPCITGGGYGVFAGGDRRRRPLARLDAGQLRQALASGMLEQTRDGIELGQSGRAAIKRGVAGSFAAQHRIMDDREILGVSGRLERVRTNIREDVPGRWAVQLEPQERAAAERFCTDYARSSLRQHTTRNWSLAAEIRQTGWHGGPESASLAAIAAKDRVMDALDALGSGMDQLVVAVCIREESLAAVERRFGWAQRSGKTVLKLALQQLARHYGLNV</sequence>
<dbReference type="RefSeq" id="WP_091768001.1">
    <property type="nucleotide sequence ID" value="NZ_FNHG01000004.1"/>
</dbReference>
<gene>
    <name evidence="2" type="ORF">SAMN04488568_104165</name>
</gene>
<dbReference type="InterPro" id="IPR045599">
    <property type="entry name" value="DUF6456"/>
</dbReference>
<dbReference type="STRING" id="144026.SAMN04488568_104165"/>
<dbReference type="Proteomes" id="UP000199759">
    <property type="component" value="Unassembled WGS sequence"/>
</dbReference>